<proteinExistence type="predicted"/>
<accession>A0A8E2E6B3</accession>
<keyword evidence="1" id="KW-0732">Signal</keyword>
<evidence type="ECO:0000313" key="2">
    <source>
        <dbReference type="EMBL" id="OCK78157.1"/>
    </source>
</evidence>
<evidence type="ECO:0000256" key="1">
    <source>
        <dbReference type="SAM" id="SignalP"/>
    </source>
</evidence>
<sequence>MPCLSAILLSFALASASQGLRSTPSLCLLSLTSSGIPIIVQPDLKPPSPTLPALVIWSFQPLSDSNKDTSVLSNHTSPHNHQYFQTLLQPNQCCQQIYLPVPLVSKLHSYNLIAHRIYKYLEIYSRIFFRAPSIIINKFYPRGLLQIREICCSEKRTLPHLYFQPPPTPPLQLYNHQPTQL</sequence>
<evidence type="ECO:0000313" key="3">
    <source>
        <dbReference type="Proteomes" id="UP000250266"/>
    </source>
</evidence>
<gene>
    <name evidence="2" type="ORF">K432DRAFT_99579</name>
</gene>
<name>A0A8E2E6B3_9PEZI</name>
<dbReference type="Proteomes" id="UP000250266">
    <property type="component" value="Unassembled WGS sequence"/>
</dbReference>
<reference evidence="2 3" key="1">
    <citation type="journal article" date="2016" name="Nat. Commun.">
        <title>Ectomycorrhizal ecology is imprinted in the genome of the dominant symbiotic fungus Cenococcum geophilum.</title>
        <authorList>
            <consortium name="DOE Joint Genome Institute"/>
            <person name="Peter M."/>
            <person name="Kohler A."/>
            <person name="Ohm R.A."/>
            <person name="Kuo A."/>
            <person name="Krutzmann J."/>
            <person name="Morin E."/>
            <person name="Arend M."/>
            <person name="Barry K.W."/>
            <person name="Binder M."/>
            <person name="Choi C."/>
            <person name="Clum A."/>
            <person name="Copeland A."/>
            <person name="Grisel N."/>
            <person name="Haridas S."/>
            <person name="Kipfer T."/>
            <person name="LaButti K."/>
            <person name="Lindquist E."/>
            <person name="Lipzen A."/>
            <person name="Maire R."/>
            <person name="Meier B."/>
            <person name="Mihaltcheva S."/>
            <person name="Molinier V."/>
            <person name="Murat C."/>
            <person name="Poggeler S."/>
            <person name="Quandt C.A."/>
            <person name="Sperisen C."/>
            <person name="Tritt A."/>
            <person name="Tisserant E."/>
            <person name="Crous P.W."/>
            <person name="Henrissat B."/>
            <person name="Nehls U."/>
            <person name="Egli S."/>
            <person name="Spatafora J.W."/>
            <person name="Grigoriev I.V."/>
            <person name="Martin F.M."/>
        </authorList>
    </citation>
    <scope>NUCLEOTIDE SEQUENCE [LARGE SCALE GENOMIC DNA]</scope>
    <source>
        <strain evidence="2 3">CBS 459.81</strain>
    </source>
</reference>
<keyword evidence="3" id="KW-1185">Reference proteome</keyword>
<feature type="chain" id="PRO_5034456106" evidence="1">
    <location>
        <begin position="20"/>
        <end position="181"/>
    </location>
</feature>
<protein>
    <submittedName>
        <fullName evidence="2">Uncharacterized protein</fullName>
    </submittedName>
</protein>
<feature type="signal peptide" evidence="1">
    <location>
        <begin position="1"/>
        <end position="19"/>
    </location>
</feature>
<organism evidence="2 3">
    <name type="scientific">Lepidopterella palustris CBS 459.81</name>
    <dbReference type="NCBI Taxonomy" id="1314670"/>
    <lineage>
        <taxon>Eukaryota</taxon>
        <taxon>Fungi</taxon>
        <taxon>Dikarya</taxon>
        <taxon>Ascomycota</taxon>
        <taxon>Pezizomycotina</taxon>
        <taxon>Dothideomycetes</taxon>
        <taxon>Pleosporomycetidae</taxon>
        <taxon>Mytilinidiales</taxon>
        <taxon>Argynnaceae</taxon>
        <taxon>Lepidopterella</taxon>
    </lineage>
</organism>
<dbReference type="EMBL" id="KV745077">
    <property type="protein sequence ID" value="OCK78157.1"/>
    <property type="molecule type" value="Genomic_DNA"/>
</dbReference>
<dbReference type="AlphaFoldDB" id="A0A8E2E6B3"/>